<name>A0ABZ1CCC2_9BACT</name>
<dbReference type="InterPro" id="IPR051916">
    <property type="entry name" value="GPI-anchor_lipid_remodeler"/>
</dbReference>
<organism evidence="2 3">
    <name type="scientific">Actomonas aquatica</name>
    <dbReference type="NCBI Taxonomy" id="2866162"/>
    <lineage>
        <taxon>Bacteria</taxon>
        <taxon>Pseudomonadati</taxon>
        <taxon>Verrucomicrobiota</taxon>
        <taxon>Opitutia</taxon>
        <taxon>Opitutales</taxon>
        <taxon>Opitutaceae</taxon>
        <taxon>Actomonas</taxon>
    </lineage>
</organism>
<dbReference type="PANTHER" id="PTHR14859">
    <property type="entry name" value="CALCOFLUOR WHITE HYPERSENSITIVE PROTEIN PRECURSOR"/>
    <property type="match status" value="1"/>
</dbReference>
<dbReference type="InterPro" id="IPR005135">
    <property type="entry name" value="Endo/exonuclease/phosphatase"/>
</dbReference>
<reference evidence="2 3" key="1">
    <citation type="submission" date="2023-12" db="EMBL/GenBank/DDBJ databases">
        <title>Description of an unclassified Opitutus bacterium of Verrucomicrobiota.</title>
        <authorList>
            <person name="Zhang D.-F."/>
        </authorList>
    </citation>
    <scope>NUCLEOTIDE SEQUENCE [LARGE SCALE GENOMIC DNA]</scope>
    <source>
        <strain evidence="2 3">WL0086</strain>
    </source>
</reference>
<evidence type="ECO:0000259" key="1">
    <source>
        <dbReference type="Pfam" id="PF03372"/>
    </source>
</evidence>
<proteinExistence type="predicted"/>
<keyword evidence="2" id="KW-0378">Hydrolase</keyword>
<keyword evidence="2" id="KW-0255">Endonuclease</keyword>
<dbReference type="Gene3D" id="3.60.10.10">
    <property type="entry name" value="Endonuclease/exonuclease/phosphatase"/>
    <property type="match status" value="1"/>
</dbReference>
<dbReference type="InterPro" id="IPR036691">
    <property type="entry name" value="Endo/exonu/phosph_ase_sf"/>
</dbReference>
<keyword evidence="3" id="KW-1185">Reference proteome</keyword>
<evidence type="ECO:0000313" key="3">
    <source>
        <dbReference type="Proteomes" id="UP000738431"/>
    </source>
</evidence>
<sequence>MQRVRIVTFNIAHGRGLNPIQGITSAEKLRRNLRKIADLLTRLDADVVALQEIDQRSRWAGNFDQLDYLSQHTGMPYSVFGVHNRREGLINLAYGNGILSRHPIIASETVSFGQRQVGEKGFIFAEVDLHGMRVPLVNLHLHYRSRMHRFRQLEQLLDFLRAKRQAHGGEWPVLPIVCGDFNTPGGASDVTAALKRHLQDLAPYTLHPRRGRTFPSPLPARLLDFVFMPPRAREPSCRVVRAMLSDHRPVLVDFELS</sequence>
<dbReference type="Pfam" id="PF03372">
    <property type="entry name" value="Exo_endo_phos"/>
    <property type="match status" value="1"/>
</dbReference>
<evidence type="ECO:0000313" key="2">
    <source>
        <dbReference type="EMBL" id="WRQ89133.1"/>
    </source>
</evidence>
<gene>
    <name evidence="2" type="ORF">K1X11_006910</name>
</gene>
<dbReference type="PANTHER" id="PTHR14859:SF15">
    <property type="entry name" value="ENDONUCLEASE_EXONUCLEASE_PHOSPHATASE DOMAIN-CONTAINING PROTEIN"/>
    <property type="match status" value="1"/>
</dbReference>
<feature type="domain" description="Endonuclease/exonuclease/phosphatase" evidence="1">
    <location>
        <begin position="7"/>
        <end position="247"/>
    </location>
</feature>
<dbReference type="EMBL" id="CP139781">
    <property type="protein sequence ID" value="WRQ89133.1"/>
    <property type="molecule type" value="Genomic_DNA"/>
</dbReference>
<dbReference type="RefSeq" id="WP_221031003.1">
    <property type="nucleotide sequence ID" value="NZ_CP139781.1"/>
</dbReference>
<accession>A0ABZ1CCC2</accession>
<dbReference type="SUPFAM" id="SSF56219">
    <property type="entry name" value="DNase I-like"/>
    <property type="match status" value="1"/>
</dbReference>
<protein>
    <submittedName>
        <fullName evidence="2">Endonuclease/exonuclease/phosphatase family protein</fullName>
    </submittedName>
</protein>
<dbReference type="Proteomes" id="UP000738431">
    <property type="component" value="Chromosome"/>
</dbReference>
<dbReference type="GO" id="GO:0004519">
    <property type="term" value="F:endonuclease activity"/>
    <property type="evidence" value="ECO:0007669"/>
    <property type="project" value="UniProtKB-KW"/>
</dbReference>
<keyword evidence="2" id="KW-0540">Nuclease</keyword>